<organism evidence="2 3">
    <name type="scientific">Pyrus ussuriensis x Pyrus communis</name>
    <dbReference type="NCBI Taxonomy" id="2448454"/>
    <lineage>
        <taxon>Eukaryota</taxon>
        <taxon>Viridiplantae</taxon>
        <taxon>Streptophyta</taxon>
        <taxon>Embryophyta</taxon>
        <taxon>Tracheophyta</taxon>
        <taxon>Spermatophyta</taxon>
        <taxon>Magnoliopsida</taxon>
        <taxon>eudicotyledons</taxon>
        <taxon>Gunneridae</taxon>
        <taxon>Pentapetalae</taxon>
        <taxon>rosids</taxon>
        <taxon>fabids</taxon>
        <taxon>Rosales</taxon>
        <taxon>Rosaceae</taxon>
        <taxon>Amygdaloideae</taxon>
        <taxon>Maleae</taxon>
        <taxon>Pyrus</taxon>
    </lineage>
</organism>
<evidence type="ECO:0000313" key="2">
    <source>
        <dbReference type="EMBL" id="KAB2605934.1"/>
    </source>
</evidence>
<comment type="caution">
    <text evidence="2">The sequence shown here is derived from an EMBL/GenBank/DDBJ whole genome shotgun (WGS) entry which is preliminary data.</text>
</comment>
<dbReference type="OrthoDB" id="1936919at2759"/>
<reference evidence="2 3" key="1">
    <citation type="submission" date="2019-09" db="EMBL/GenBank/DDBJ databases">
        <authorList>
            <person name="Ou C."/>
        </authorList>
    </citation>
    <scope>NUCLEOTIDE SEQUENCE [LARGE SCALE GENOMIC DNA]</scope>
    <source>
        <strain evidence="2">S2</strain>
        <tissue evidence="2">Leaf</tissue>
    </source>
</reference>
<feature type="compositionally biased region" description="Basic and acidic residues" evidence="1">
    <location>
        <begin position="17"/>
        <end position="26"/>
    </location>
</feature>
<proteinExistence type="predicted"/>
<name>A0A5N5G5R6_9ROSA</name>
<evidence type="ECO:0000256" key="1">
    <source>
        <dbReference type="SAM" id="MobiDB-lite"/>
    </source>
</evidence>
<dbReference type="EMBL" id="SMOL01000559">
    <property type="protein sequence ID" value="KAB2605934.1"/>
    <property type="molecule type" value="Genomic_DNA"/>
</dbReference>
<feature type="region of interest" description="Disordered" evidence="1">
    <location>
        <begin position="1"/>
        <end position="51"/>
    </location>
</feature>
<dbReference type="Proteomes" id="UP000327157">
    <property type="component" value="Chromosome 11"/>
</dbReference>
<dbReference type="AlphaFoldDB" id="A0A5N5G5R6"/>
<reference evidence="3" key="2">
    <citation type="submission" date="2019-10" db="EMBL/GenBank/DDBJ databases">
        <title>A de novo genome assembly of a pear dwarfing rootstock.</title>
        <authorList>
            <person name="Wang F."/>
            <person name="Wang J."/>
            <person name="Li S."/>
            <person name="Zhang Y."/>
            <person name="Fang M."/>
            <person name="Ma L."/>
            <person name="Zhao Y."/>
            <person name="Jiang S."/>
        </authorList>
    </citation>
    <scope>NUCLEOTIDE SEQUENCE [LARGE SCALE GENOMIC DNA]</scope>
</reference>
<evidence type="ECO:0000313" key="3">
    <source>
        <dbReference type="Proteomes" id="UP000327157"/>
    </source>
</evidence>
<sequence>MDIKRQEQEQDATSWSERFDKDEPAVKSKKKPRVLVEVEHEDTGARQKTVQ</sequence>
<accession>A0A5N5G5R6</accession>
<feature type="compositionally biased region" description="Basic and acidic residues" evidence="1">
    <location>
        <begin position="34"/>
        <end position="45"/>
    </location>
</feature>
<reference evidence="2 3" key="3">
    <citation type="submission" date="2019-11" db="EMBL/GenBank/DDBJ databases">
        <title>A de novo genome assembly of a pear dwarfing rootstock.</title>
        <authorList>
            <person name="Wang F."/>
            <person name="Wang J."/>
            <person name="Li S."/>
            <person name="Zhang Y."/>
            <person name="Fang M."/>
            <person name="Ma L."/>
            <person name="Zhao Y."/>
            <person name="Jiang S."/>
        </authorList>
    </citation>
    <scope>NUCLEOTIDE SEQUENCE [LARGE SCALE GENOMIC DNA]</scope>
    <source>
        <strain evidence="2">S2</strain>
        <tissue evidence="2">Leaf</tissue>
    </source>
</reference>
<keyword evidence="3" id="KW-1185">Reference proteome</keyword>
<protein>
    <submittedName>
        <fullName evidence="2">MAK16-like protein</fullName>
    </submittedName>
</protein>
<gene>
    <name evidence="2" type="ORF">D8674_005651</name>
</gene>